<evidence type="ECO:0000313" key="1">
    <source>
        <dbReference type="EMBL" id="CAG8845063.1"/>
    </source>
</evidence>
<proteinExistence type="predicted"/>
<reference evidence="1" key="1">
    <citation type="submission" date="2021-06" db="EMBL/GenBank/DDBJ databases">
        <authorList>
            <person name="Kallberg Y."/>
            <person name="Tangrot J."/>
            <person name="Rosling A."/>
        </authorList>
    </citation>
    <scope>NUCLEOTIDE SEQUENCE</scope>
    <source>
        <strain evidence="1">MA461A</strain>
    </source>
</reference>
<name>A0ACA9SNQ2_9GLOM</name>
<keyword evidence="2" id="KW-1185">Reference proteome</keyword>
<organism evidence="1 2">
    <name type="scientific">Racocetra persica</name>
    <dbReference type="NCBI Taxonomy" id="160502"/>
    <lineage>
        <taxon>Eukaryota</taxon>
        <taxon>Fungi</taxon>
        <taxon>Fungi incertae sedis</taxon>
        <taxon>Mucoromycota</taxon>
        <taxon>Glomeromycotina</taxon>
        <taxon>Glomeromycetes</taxon>
        <taxon>Diversisporales</taxon>
        <taxon>Gigasporaceae</taxon>
        <taxon>Racocetra</taxon>
    </lineage>
</organism>
<dbReference type="Proteomes" id="UP000789920">
    <property type="component" value="Unassembled WGS sequence"/>
</dbReference>
<sequence length="54" mass="6326">PEYFYDNTVYEGNMINIQINDYTIPKGPSTLNDVLPMEKDLTTFVDYLRMFGDI</sequence>
<comment type="caution">
    <text evidence="1">The sequence shown here is derived from an EMBL/GenBank/DDBJ whole genome shotgun (WGS) entry which is preliminary data.</text>
</comment>
<evidence type="ECO:0000313" key="2">
    <source>
        <dbReference type="Proteomes" id="UP000789920"/>
    </source>
</evidence>
<gene>
    <name evidence="1" type="ORF">RPERSI_LOCUS33493</name>
</gene>
<dbReference type="EMBL" id="CAJVQC010145118">
    <property type="protein sequence ID" value="CAG8845063.1"/>
    <property type="molecule type" value="Genomic_DNA"/>
</dbReference>
<protein>
    <submittedName>
        <fullName evidence="1">34494_t:CDS:1</fullName>
    </submittedName>
</protein>
<feature type="non-terminal residue" evidence="1">
    <location>
        <position position="1"/>
    </location>
</feature>
<accession>A0ACA9SNQ2</accession>
<feature type="non-terminal residue" evidence="1">
    <location>
        <position position="54"/>
    </location>
</feature>